<feature type="chain" id="PRO_5045416445" description="Curli production assembly/transport component CsgF" evidence="4">
    <location>
        <begin position="21"/>
        <end position="134"/>
    </location>
</feature>
<organism evidence="5 6">
    <name type="scientific">Stutzerimonas tarimensis</name>
    <dbReference type="NCBI Taxonomy" id="1507735"/>
    <lineage>
        <taxon>Bacteria</taxon>
        <taxon>Pseudomonadati</taxon>
        <taxon>Pseudomonadota</taxon>
        <taxon>Gammaproteobacteria</taxon>
        <taxon>Pseudomonadales</taxon>
        <taxon>Pseudomonadaceae</taxon>
        <taxon>Stutzerimonas</taxon>
    </lineage>
</organism>
<accession>A0ABV7T2U6</accession>
<evidence type="ECO:0000256" key="3">
    <source>
        <dbReference type="ARBA" id="ARBA00022729"/>
    </source>
</evidence>
<name>A0ABV7T2U6_9GAMM</name>
<protein>
    <recommendedName>
        <fullName evidence="2">Curli production assembly/transport component CsgF</fullName>
    </recommendedName>
</protein>
<gene>
    <name evidence="5" type="ORF">ACFOMF_07030</name>
</gene>
<evidence type="ECO:0000313" key="6">
    <source>
        <dbReference type="Proteomes" id="UP001595630"/>
    </source>
</evidence>
<keyword evidence="6" id="KW-1185">Reference proteome</keyword>
<proteinExistence type="predicted"/>
<dbReference type="InterPro" id="IPR018893">
    <property type="entry name" value="T8SS_CsgF"/>
</dbReference>
<dbReference type="EMBL" id="JBHRXZ010000017">
    <property type="protein sequence ID" value="MFC3607525.1"/>
    <property type="molecule type" value="Genomic_DNA"/>
</dbReference>
<feature type="signal peptide" evidence="4">
    <location>
        <begin position="1"/>
        <end position="20"/>
    </location>
</feature>
<keyword evidence="3 4" id="KW-0732">Signal</keyword>
<comment type="function">
    <text evidence="1">May be involved in the biogenesis of curli organelles.</text>
</comment>
<sequence length="134" mass="14343">MTRSMPLMLAGLCLAGTLHASELVYQPVNPSFGGNPLNGGWLLGNAQAQNDHENPNARSLLRNQSALERFTSQLESRLLSQLLSNISDGNAGSLTTDAFVINILDSDGFLTVDITDRLTGERSQIVIDGLGQGF</sequence>
<dbReference type="Proteomes" id="UP001595630">
    <property type="component" value="Unassembled WGS sequence"/>
</dbReference>
<evidence type="ECO:0000313" key="5">
    <source>
        <dbReference type="EMBL" id="MFC3607525.1"/>
    </source>
</evidence>
<dbReference type="Pfam" id="PF10614">
    <property type="entry name" value="CsgF"/>
    <property type="match status" value="1"/>
</dbReference>
<evidence type="ECO:0000256" key="1">
    <source>
        <dbReference type="ARBA" id="ARBA00003989"/>
    </source>
</evidence>
<comment type="caution">
    <text evidence="5">The sequence shown here is derived from an EMBL/GenBank/DDBJ whole genome shotgun (WGS) entry which is preliminary data.</text>
</comment>
<evidence type="ECO:0000256" key="4">
    <source>
        <dbReference type="SAM" id="SignalP"/>
    </source>
</evidence>
<dbReference type="RefSeq" id="WP_386362838.1">
    <property type="nucleotide sequence ID" value="NZ_JBHRXZ010000017.1"/>
</dbReference>
<reference evidence="6" key="1">
    <citation type="journal article" date="2019" name="Int. J. Syst. Evol. Microbiol.">
        <title>The Global Catalogue of Microorganisms (GCM) 10K type strain sequencing project: providing services to taxonomists for standard genome sequencing and annotation.</title>
        <authorList>
            <consortium name="The Broad Institute Genomics Platform"/>
            <consortium name="The Broad Institute Genome Sequencing Center for Infectious Disease"/>
            <person name="Wu L."/>
            <person name="Ma J."/>
        </authorList>
    </citation>
    <scope>NUCLEOTIDE SEQUENCE [LARGE SCALE GENOMIC DNA]</scope>
    <source>
        <strain evidence="6">KCTC 42447</strain>
    </source>
</reference>
<evidence type="ECO:0000256" key="2">
    <source>
        <dbReference type="ARBA" id="ARBA00014031"/>
    </source>
</evidence>